<dbReference type="SUPFAM" id="SSF48498">
    <property type="entry name" value="Tetracyclin repressor-like, C-terminal domain"/>
    <property type="match status" value="1"/>
</dbReference>
<keyword evidence="2 7" id="KW-0678">Repressor</keyword>
<dbReference type="Pfam" id="PF00440">
    <property type="entry name" value="TetR_N"/>
    <property type="match status" value="1"/>
</dbReference>
<keyword evidence="4 7" id="KW-0238">DNA-binding</keyword>
<dbReference type="UniPathway" id="UPA00529"/>
<dbReference type="EMBL" id="QGTJ01000004">
    <property type="protein sequence ID" value="PWV62273.1"/>
    <property type="molecule type" value="Genomic_DNA"/>
</dbReference>
<dbReference type="InterPro" id="IPR023772">
    <property type="entry name" value="DNA-bd_HTH_TetR-type_CS"/>
</dbReference>
<name>A0A317MW19_9GAMM</name>
<dbReference type="Pfam" id="PF13977">
    <property type="entry name" value="TetR_C_6"/>
    <property type="match status" value="1"/>
</dbReference>
<comment type="function">
    <text evidence="7">Repressor involved in choline regulation of the bet genes.</text>
</comment>
<dbReference type="GO" id="GO:0019285">
    <property type="term" value="P:glycine betaine biosynthetic process from choline"/>
    <property type="evidence" value="ECO:0007669"/>
    <property type="project" value="UniProtKB-UniRule"/>
</dbReference>
<evidence type="ECO:0000256" key="7">
    <source>
        <dbReference type="HAMAP-Rule" id="MF_00768"/>
    </source>
</evidence>
<feature type="domain" description="HTH tetR-type" evidence="9">
    <location>
        <begin position="8"/>
        <end position="68"/>
    </location>
</feature>
<comment type="caution">
    <text evidence="10">The sequence shown here is derived from an EMBL/GenBank/DDBJ whole genome shotgun (WGS) entry which is preliminary data.</text>
</comment>
<dbReference type="HAMAP" id="MF_00768">
    <property type="entry name" value="HTH_type_BetI"/>
    <property type="match status" value="1"/>
</dbReference>
<evidence type="ECO:0000256" key="2">
    <source>
        <dbReference type="ARBA" id="ARBA00022491"/>
    </source>
</evidence>
<dbReference type="GO" id="GO:0045892">
    <property type="term" value="P:negative regulation of DNA-templated transcription"/>
    <property type="evidence" value="ECO:0007669"/>
    <property type="project" value="UniProtKB-UniRule"/>
</dbReference>
<reference evidence="10 11" key="1">
    <citation type="submission" date="2018-05" db="EMBL/GenBank/DDBJ databases">
        <title>Genomic Encyclopedia of Type Strains, Phase IV (KMG-IV): sequencing the most valuable type-strain genomes for metagenomic binning, comparative biology and taxonomic classification.</title>
        <authorList>
            <person name="Goeker M."/>
        </authorList>
    </citation>
    <scope>NUCLEOTIDE SEQUENCE [LARGE SCALE GENOMIC DNA]</scope>
    <source>
        <strain evidence="10 11">DSM 23606</strain>
    </source>
</reference>
<dbReference type="NCBIfam" id="TIGR03384">
    <property type="entry name" value="betaine_BetI"/>
    <property type="match status" value="1"/>
</dbReference>
<dbReference type="PROSITE" id="PS50977">
    <property type="entry name" value="HTH_TETR_2"/>
    <property type="match status" value="1"/>
</dbReference>
<dbReference type="InterPro" id="IPR050109">
    <property type="entry name" value="HTH-type_TetR-like_transc_reg"/>
</dbReference>
<dbReference type="PROSITE" id="PS01081">
    <property type="entry name" value="HTH_TETR_1"/>
    <property type="match status" value="1"/>
</dbReference>
<dbReference type="InterPro" id="IPR039538">
    <property type="entry name" value="BetI_C"/>
</dbReference>
<comment type="function">
    <text evidence="6">Repressor involved in the biosynthesis of the osmoprotectant glycine betaine. It represses transcription of the choline transporter BetT and the genes of BetAB involved in the synthesis of glycine betaine.</text>
</comment>
<keyword evidence="11" id="KW-1185">Reference proteome</keyword>
<dbReference type="NCBIfam" id="NF001978">
    <property type="entry name" value="PRK00767.1"/>
    <property type="match status" value="1"/>
</dbReference>
<evidence type="ECO:0000256" key="3">
    <source>
        <dbReference type="ARBA" id="ARBA00023015"/>
    </source>
</evidence>
<evidence type="ECO:0000256" key="8">
    <source>
        <dbReference type="PROSITE-ProRule" id="PRU00335"/>
    </source>
</evidence>
<dbReference type="PANTHER" id="PTHR30055:SF234">
    <property type="entry name" value="HTH-TYPE TRANSCRIPTIONAL REGULATOR BETI"/>
    <property type="match status" value="1"/>
</dbReference>
<dbReference type="RefSeq" id="WP_110018111.1">
    <property type="nucleotide sequence ID" value="NZ_QGTJ01000004.1"/>
</dbReference>
<dbReference type="InterPro" id="IPR017757">
    <property type="entry name" value="Tscrpt_rep_BetI"/>
</dbReference>
<organism evidence="10 11">
    <name type="scientific">Plasticicumulans acidivorans</name>
    <dbReference type="NCBI Taxonomy" id="886464"/>
    <lineage>
        <taxon>Bacteria</taxon>
        <taxon>Pseudomonadati</taxon>
        <taxon>Pseudomonadota</taxon>
        <taxon>Gammaproteobacteria</taxon>
        <taxon>Candidatus Competibacteraceae</taxon>
        <taxon>Plasticicumulans</taxon>
    </lineage>
</organism>
<protein>
    <recommendedName>
        <fullName evidence="7">HTH-type transcriptional regulator BetI</fullName>
    </recommendedName>
</protein>
<dbReference type="GO" id="GO:0000976">
    <property type="term" value="F:transcription cis-regulatory region binding"/>
    <property type="evidence" value="ECO:0007669"/>
    <property type="project" value="TreeGrafter"/>
</dbReference>
<feature type="DNA-binding region" description="H-T-H motif" evidence="7 8">
    <location>
        <begin position="31"/>
        <end position="50"/>
    </location>
</feature>
<evidence type="ECO:0000259" key="9">
    <source>
        <dbReference type="PROSITE" id="PS50977"/>
    </source>
</evidence>
<evidence type="ECO:0000256" key="1">
    <source>
        <dbReference type="ARBA" id="ARBA00004719"/>
    </source>
</evidence>
<dbReference type="Gene3D" id="1.10.357.10">
    <property type="entry name" value="Tetracycline Repressor, domain 2"/>
    <property type="match status" value="1"/>
</dbReference>
<dbReference type="InterPro" id="IPR001647">
    <property type="entry name" value="HTH_TetR"/>
</dbReference>
<dbReference type="InterPro" id="IPR009057">
    <property type="entry name" value="Homeodomain-like_sf"/>
</dbReference>
<comment type="pathway">
    <text evidence="1 7">Amine and polyamine biosynthesis; betaine biosynthesis via choline pathway [regulation].</text>
</comment>
<keyword evidence="3 7" id="KW-0805">Transcription regulation</keyword>
<dbReference type="SUPFAM" id="SSF46689">
    <property type="entry name" value="Homeodomain-like"/>
    <property type="match status" value="1"/>
</dbReference>
<keyword evidence="5 7" id="KW-0804">Transcription</keyword>
<evidence type="ECO:0000256" key="4">
    <source>
        <dbReference type="ARBA" id="ARBA00023125"/>
    </source>
</evidence>
<dbReference type="PRINTS" id="PR00455">
    <property type="entry name" value="HTHTETR"/>
</dbReference>
<dbReference type="AlphaFoldDB" id="A0A317MW19"/>
<gene>
    <name evidence="7" type="primary">betI</name>
    <name evidence="10" type="ORF">C7443_10468</name>
</gene>
<evidence type="ECO:0000313" key="11">
    <source>
        <dbReference type="Proteomes" id="UP000246569"/>
    </source>
</evidence>
<proteinExistence type="inferred from homology"/>
<dbReference type="Proteomes" id="UP000246569">
    <property type="component" value="Unassembled WGS sequence"/>
</dbReference>
<evidence type="ECO:0000313" key="10">
    <source>
        <dbReference type="EMBL" id="PWV62273.1"/>
    </source>
</evidence>
<evidence type="ECO:0000256" key="5">
    <source>
        <dbReference type="ARBA" id="ARBA00023163"/>
    </source>
</evidence>
<dbReference type="OrthoDB" id="7618612at2"/>
<evidence type="ECO:0000256" key="6">
    <source>
        <dbReference type="ARBA" id="ARBA00024936"/>
    </source>
</evidence>
<dbReference type="PANTHER" id="PTHR30055">
    <property type="entry name" value="HTH-TYPE TRANSCRIPTIONAL REGULATOR RUTR"/>
    <property type="match status" value="1"/>
</dbReference>
<dbReference type="InterPro" id="IPR036271">
    <property type="entry name" value="Tet_transcr_reg_TetR-rel_C_sf"/>
</dbReference>
<accession>A0A317MW19</accession>
<sequence length="195" mass="21569">MPKVGMEPIRRQQLIEATIATISEHGIAETTVQRISKVAGVSAGIIHHYFGGKNELLEATMRTLLRELHTLVGAAMARETQPRARIEAIVDGNFSDRQFEPGVITAWLSFWAQVPHVPELARLQRVNARRLQSNLLFSLRQLLPAARAEAAAAGLAALIDGLWLRAALSGQHDVTRARATVRDYLSHLLDSRQET</sequence>
<dbReference type="GO" id="GO:0003700">
    <property type="term" value="F:DNA-binding transcription factor activity"/>
    <property type="evidence" value="ECO:0007669"/>
    <property type="project" value="UniProtKB-UniRule"/>
</dbReference>